<reference evidence="1" key="2">
    <citation type="journal article" date="2015" name="Data Brief">
        <title>Shoot transcriptome of the giant reed, Arundo donax.</title>
        <authorList>
            <person name="Barrero R.A."/>
            <person name="Guerrero F.D."/>
            <person name="Moolhuijzen P."/>
            <person name="Goolsby J.A."/>
            <person name="Tidwell J."/>
            <person name="Bellgard S.E."/>
            <person name="Bellgard M.I."/>
        </authorList>
    </citation>
    <scope>NUCLEOTIDE SEQUENCE</scope>
    <source>
        <tissue evidence="1">Shoot tissue taken approximately 20 cm above the soil surface</tissue>
    </source>
</reference>
<proteinExistence type="predicted"/>
<organism evidence="1">
    <name type="scientific">Arundo donax</name>
    <name type="common">Giant reed</name>
    <name type="synonym">Donax arundinaceus</name>
    <dbReference type="NCBI Taxonomy" id="35708"/>
    <lineage>
        <taxon>Eukaryota</taxon>
        <taxon>Viridiplantae</taxon>
        <taxon>Streptophyta</taxon>
        <taxon>Embryophyta</taxon>
        <taxon>Tracheophyta</taxon>
        <taxon>Spermatophyta</taxon>
        <taxon>Magnoliopsida</taxon>
        <taxon>Liliopsida</taxon>
        <taxon>Poales</taxon>
        <taxon>Poaceae</taxon>
        <taxon>PACMAD clade</taxon>
        <taxon>Arundinoideae</taxon>
        <taxon>Arundineae</taxon>
        <taxon>Arundo</taxon>
    </lineage>
</organism>
<name>A0A0A8ZV08_ARUDO</name>
<accession>A0A0A8ZV08</accession>
<protein>
    <submittedName>
        <fullName evidence="1">Uncharacterized protein</fullName>
    </submittedName>
</protein>
<evidence type="ECO:0000313" key="1">
    <source>
        <dbReference type="EMBL" id="JAD43254.1"/>
    </source>
</evidence>
<dbReference type="EMBL" id="GBRH01254641">
    <property type="protein sequence ID" value="JAD43254.1"/>
    <property type="molecule type" value="Transcribed_RNA"/>
</dbReference>
<reference evidence="1" key="1">
    <citation type="submission" date="2014-09" db="EMBL/GenBank/DDBJ databases">
        <authorList>
            <person name="Magalhaes I.L.F."/>
            <person name="Oliveira U."/>
            <person name="Santos F.R."/>
            <person name="Vidigal T.H.D.A."/>
            <person name="Brescovit A.D."/>
            <person name="Santos A.J."/>
        </authorList>
    </citation>
    <scope>NUCLEOTIDE SEQUENCE</scope>
    <source>
        <tissue evidence="1">Shoot tissue taken approximately 20 cm above the soil surface</tissue>
    </source>
</reference>
<dbReference type="AlphaFoldDB" id="A0A0A8ZV08"/>
<sequence length="78" mass="8459">MTWWSNACRLCHGSVQQGVNSAVILGDWSLWRHRNDCVFNGVQPSVATVLQLAREEARVWCMDGAKGLSLVSATGLGG</sequence>